<proteinExistence type="predicted"/>
<evidence type="ECO:0000313" key="2">
    <source>
        <dbReference type="Proteomes" id="UP000217209"/>
    </source>
</evidence>
<organism evidence="1 2">
    <name type="scientific">Corynebacterium glaucum</name>
    <dbReference type="NCBI Taxonomy" id="187491"/>
    <lineage>
        <taxon>Bacteria</taxon>
        <taxon>Bacillati</taxon>
        <taxon>Actinomycetota</taxon>
        <taxon>Actinomycetes</taxon>
        <taxon>Mycobacteriales</taxon>
        <taxon>Corynebacteriaceae</taxon>
        <taxon>Corynebacterium</taxon>
    </lineage>
</organism>
<accession>A0A1Q2HY94</accession>
<dbReference type="GO" id="GO:0016740">
    <property type="term" value="F:transferase activity"/>
    <property type="evidence" value="ECO:0007669"/>
    <property type="project" value="UniProtKB-KW"/>
</dbReference>
<keyword evidence="2" id="KW-1185">Reference proteome</keyword>
<gene>
    <name evidence="1" type="ORF">CGLAU_09205</name>
</gene>
<keyword evidence="1" id="KW-0808">Transferase</keyword>
<evidence type="ECO:0000313" key="1">
    <source>
        <dbReference type="EMBL" id="AQQ15793.1"/>
    </source>
</evidence>
<dbReference type="Gene3D" id="3.40.50.2000">
    <property type="entry name" value="Glycogen Phosphorylase B"/>
    <property type="match status" value="2"/>
</dbReference>
<dbReference type="KEGG" id="cgv:CGLAU_09205"/>
<name>A0A1Q2HY94_9CORY</name>
<dbReference type="EMBL" id="CP019688">
    <property type="protein sequence ID" value="AQQ15793.1"/>
    <property type="molecule type" value="Genomic_DNA"/>
</dbReference>
<protein>
    <submittedName>
        <fullName evidence="1">Putative glycosyl transferase</fullName>
    </submittedName>
</protein>
<reference evidence="1 2" key="1">
    <citation type="submission" date="2016-12" db="EMBL/GenBank/DDBJ databases">
        <authorList>
            <person name="Song W.-J."/>
            <person name="Kurnit D.M."/>
        </authorList>
    </citation>
    <scope>NUCLEOTIDE SEQUENCE [LARGE SCALE GENOMIC DNA]</scope>
    <source>
        <strain evidence="1 2">DSM 30827</strain>
    </source>
</reference>
<sequence length="327" mass="36590">MMFGLLRNRQIKEFEPDLVIGTVPALPTSVVTFVAARKLNVPYILDLRDAWPALFRESKQWNAGTGRRSPRETILLRAPFQVLISLTEWSLNFVMSRCSGISTTSSSLERQLKAELSKPTATVRNVFPSVSTSRDRTRERDRGHHLHVLYAGTLGRAQKLENALVAAKLAQDEGVQVSLRFVGEGATWGPLRRTADELAVDLDLQHQQAPDELQESYRWADTALVHLTNWDSLEVAVPSKTYELMANQIHISGVVAGETARLIETLHAGDVVPPEDPRALADLWVALAREPKRLDISDQGKTWVEYQREEVAPAAFLNLVEQVGDRQ</sequence>
<dbReference type="Proteomes" id="UP000217209">
    <property type="component" value="Chromosome"/>
</dbReference>
<dbReference type="SUPFAM" id="SSF53756">
    <property type="entry name" value="UDP-Glycosyltransferase/glycogen phosphorylase"/>
    <property type="match status" value="1"/>
</dbReference>
<dbReference type="AlphaFoldDB" id="A0A1Q2HY94"/>